<comment type="caution">
    <text evidence="1">The sequence shown here is derived from an EMBL/GenBank/DDBJ whole genome shotgun (WGS) entry which is preliminary data.</text>
</comment>
<protein>
    <submittedName>
        <fullName evidence="1">Antibiotic ABC transporter</fullName>
    </submittedName>
</protein>
<dbReference type="AlphaFoldDB" id="A0A6L6J1G5"/>
<keyword evidence="2" id="KW-1185">Reference proteome</keyword>
<name>A0A6L6J1G5_9RHOB</name>
<reference evidence="1 2" key="1">
    <citation type="submission" date="2019-11" db="EMBL/GenBank/DDBJ databases">
        <authorList>
            <person name="Dong K."/>
        </authorList>
    </citation>
    <scope>NUCLEOTIDE SEQUENCE [LARGE SCALE GENOMIC DNA]</scope>
    <source>
        <strain evidence="1 2">DK608</strain>
    </source>
</reference>
<sequence>MGYAMFDVRAAQAPFVLWQQMARMAWEAQMIIVLRTAGMMGMVQQDVTEPTRMVMEKADAATEAMFAALHAAGRGARADQVMSAALRPYRKRTKANVKRLTRKR</sequence>
<dbReference type="Proteomes" id="UP000478740">
    <property type="component" value="Unassembled WGS sequence"/>
</dbReference>
<organism evidence="1 2">
    <name type="scientific">Paracoccus shanxieyensis</name>
    <dbReference type="NCBI Taxonomy" id="2675752"/>
    <lineage>
        <taxon>Bacteria</taxon>
        <taxon>Pseudomonadati</taxon>
        <taxon>Pseudomonadota</taxon>
        <taxon>Alphaproteobacteria</taxon>
        <taxon>Rhodobacterales</taxon>
        <taxon>Paracoccaceae</taxon>
        <taxon>Paracoccus</taxon>
    </lineage>
</organism>
<accession>A0A6L6J1G5</accession>
<evidence type="ECO:0000313" key="2">
    <source>
        <dbReference type="Proteomes" id="UP000478740"/>
    </source>
</evidence>
<gene>
    <name evidence="1" type="ORF">GL284_15930</name>
</gene>
<proteinExistence type="predicted"/>
<evidence type="ECO:0000313" key="1">
    <source>
        <dbReference type="EMBL" id="MTH65761.1"/>
    </source>
</evidence>
<dbReference type="EMBL" id="WMII01000016">
    <property type="protein sequence ID" value="MTH65761.1"/>
    <property type="molecule type" value="Genomic_DNA"/>
</dbReference>